<evidence type="ECO:0000313" key="3">
    <source>
        <dbReference type="Proteomes" id="UP001529510"/>
    </source>
</evidence>
<feature type="non-terminal residue" evidence="2">
    <location>
        <position position="1"/>
    </location>
</feature>
<comment type="caution">
    <text evidence="2">The sequence shown here is derived from an EMBL/GenBank/DDBJ whole genome shotgun (WGS) entry which is preliminary data.</text>
</comment>
<organism evidence="2 3">
    <name type="scientific">Cirrhinus mrigala</name>
    <name type="common">Mrigala</name>
    <dbReference type="NCBI Taxonomy" id="683832"/>
    <lineage>
        <taxon>Eukaryota</taxon>
        <taxon>Metazoa</taxon>
        <taxon>Chordata</taxon>
        <taxon>Craniata</taxon>
        <taxon>Vertebrata</taxon>
        <taxon>Euteleostomi</taxon>
        <taxon>Actinopterygii</taxon>
        <taxon>Neopterygii</taxon>
        <taxon>Teleostei</taxon>
        <taxon>Ostariophysi</taxon>
        <taxon>Cypriniformes</taxon>
        <taxon>Cyprinidae</taxon>
        <taxon>Labeoninae</taxon>
        <taxon>Labeonini</taxon>
        <taxon>Cirrhinus</taxon>
    </lineage>
</organism>
<reference evidence="2 3" key="1">
    <citation type="submission" date="2024-05" db="EMBL/GenBank/DDBJ databases">
        <title>Genome sequencing and assembly of Indian major carp, Cirrhinus mrigala (Hamilton, 1822).</title>
        <authorList>
            <person name="Mohindra V."/>
            <person name="Chowdhury L.M."/>
            <person name="Lal K."/>
            <person name="Jena J.K."/>
        </authorList>
    </citation>
    <scope>NUCLEOTIDE SEQUENCE [LARGE SCALE GENOMIC DNA]</scope>
    <source>
        <strain evidence="2">CM1030</strain>
        <tissue evidence="2">Blood</tissue>
    </source>
</reference>
<dbReference type="EMBL" id="JAMKFB020000016">
    <property type="protein sequence ID" value="KAL0171040.1"/>
    <property type="molecule type" value="Genomic_DNA"/>
</dbReference>
<dbReference type="Proteomes" id="UP001529510">
    <property type="component" value="Unassembled WGS sequence"/>
</dbReference>
<accession>A0ABD0PBF7</accession>
<protein>
    <submittedName>
        <fullName evidence="2">Uncharacterized protein</fullName>
    </submittedName>
</protein>
<sequence>GQKDHLVPLVQGPSDTTDLHTSRWLSGSRKPASLLSPDLLQISLQLPQQEHTPNP</sequence>
<evidence type="ECO:0000313" key="2">
    <source>
        <dbReference type="EMBL" id="KAL0171040.1"/>
    </source>
</evidence>
<gene>
    <name evidence="2" type="ORF">M9458_031351</name>
</gene>
<evidence type="ECO:0000256" key="1">
    <source>
        <dbReference type="SAM" id="MobiDB-lite"/>
    </source>
</evidence>
<name>A0ABD0PBF7_CIRMR</name>
<feature type="non-terminal residue" evidence="2">
    <location>
        <position position="55"/>
    </location>
</feature>
<dbReference type="AlphaFoldDB" id="A0ABD0PBF7"/>
<keyword evidence="3" id="KW-1185">Reference proteome</keyword>
<proteinExistence type="predicted"/>
<feature type="region of interest" description="Disordered" evidence="1">
    <location>
        <begin position="1"/>
        <end position="30"/>
    </location>
</feature>